<dbReference type="InterPro" id="IPR045376">
    <property type="entry name" value="Maf_N"/>
</dbReference>
<proteinExistence type="predicted"/>
<gene>
    <name evidence="3" type="ORF">SAMN02745152_00410</name>
</gene>
<dbReference type="GeneID" id="303366680"/>
<evidence type="ECO:0000259" key="2">
    <source>
        <dbReference type="Pfam" id="PF20157"/>
    </source>
</evidence>
<dbReference type="RefSeq" id="WP_078930172.1">
    <property type="nucleotide sequence ID" value="NZ_FUXC01000002.1"/>
</dbReference>
<dbReference type="OrthoDB" id="5458680at2"/>
<keyword evidence="4" id="KW-1185">Reference proteome</keyword>
<accession>A0A1T4L719</accession>
<organism evidence="3 4">
    <name type="scientific">Treponema berlinense</name>
    <dbReference type="NCBI Taxonomy" id="225004"/>
    <lineage>
        <taxon>Bacteria</taxon>
        <taxon>Pseudomonadati</taxon>
        <taxon>Spirochaetota</taxon>
        <taxon>Spirochaetia</taxon>
        <taxon>Spirochaetales</taxon>
        <taxon>Treponemataceae</taxon>
        <taxon>Treponema</taxon>
    </lineage>
</organism>
<protein>
    <submittedName>
        <fullName evidence="3">Uncharacterized conserved protein</fullName>
    </submittedName>
</protein>
<dbReference type="Proteomes" id="UP000190395">
    <property type="component" value="Unassembled WGS sequence"/>
</dbReference>
<name>A0A1T4L719_9SPIR</name>
<dbReference type="Pfam" id="PF01973">
    <property type="entry name" value="MptE-like"/>
    <property type="match status" value="1"/>
</dbReference>
<dbReference type="Pfam" id="PF20157">
    <property type="entry name" value="Maf_flag10_N"/>
    <property type="match status" value="1"/>
</dbReference>
<evidence type="ECO:0000259" key="1">
    <source>
        <dbReference type="Pfam" id="PF01973"/>
    </source>
</evidence>
<evidence type="ECO:0000313" key="3">
    <source>
        <dbReference type="EMBL" id="SJZ50526.1"/>
    </source>
</evidence>
<feature type="domain" description="Glycosyltransferase Maf N-terminal" evidence="2">
    <location>
        <begin position="58"/>
        <end position="131"/>
    </location>
</feature>
<dbReference type="EMBL" id="FUXC01000002">
    <property type="protein sequence ID" value="SJZ50526.1"/>
    <property type="molecule type" value="Genomic_DNA"/>
</dbReference>
<sequence length="617" mass="70292">MNSFWNKNISLFKARFCFLAEQLEKTFPLNEQKEPDFDFWQVVLSKNGELTAKENGIFLHSSYAPKKEAFLAVKNAKTEQTECAVFFSMGLGYAPLEWAKNFPEDSIIIVEPKPEYFFAALKYTDFEPLFKHKKLIVLLQAELHDVITLTEHSAPFSHTALIENKAQTQHSKEYFESLHSLFKRNQQKEKINTSTLEKFSKLWLRNSCFNLPFLAALDGINIYKNACPPDLPCLLIAAGPGLSEILPFLKELKKRCLTVAVDTALSACLKAGFEPDFIVLTDPQYYAYRHIAGLKSKSSVLITESAVCPPVYRFNCRKTVLCSSLFPLGQYFEKKLGQKGKLGSGGSVATTAWDFCRITGAKEIYCAGLDLGYPKKITHIRGSLFEEKAHLSSTRLNSAEKMLSTSIFAANPVLGQDYEKNTIVTDSKMKMFAWWFESQAQKYPETASFSLSKTSLEIPGFYCADVQTLLKQEEKISLRKQFFEAEKKSQRPDCEQQKLLQNFNAVFEELETGLENLYSLAKKAFFTCEKTISDKNLSAEKIQKALKLLEQTDFELRNSQFTQIASLVFPTEAKLNEIFSSQILPTDKFSAVFARSKIVYEELMKSVRQYQQFLQKK</sequence>
<dbReference type="InterPro" id="IPR002826">
    <property type="entry name" value="MptE-like"/>
</dbReference>
<dbReference type="PANTHER" id="PTHR41786">
    <property type="entry name" value="MOTILITY ACCESSORY FACTOR MAF"/>
    <property type="match status" value="1"/>
</dbReference>
<dbReference type="AlphaFoldDB" id="A0A1T4L719"/>
<dbReference type="PANTHER" id="PTHR41786:SF1">
    <property type="entry name" value="6-HYDROXYMETHYLPTERIN DIPHOSPHOKINASE MPTE-LIKE DOMAIN-CONTAINING PROTEIN"/>
    <property type="match status" value="1"/>
</dbReference>
<evidence type="ECO:0000313" key="4">
    <source>
        <dbReference type="Proteomes" id="UP000190395"/>
    </source>
</evidence>
<dbReference type="STRING" id="225004.SAMN02745152_00410"/>
<feature type="domain" description="6-hydroxymethylpterin diphosphokinase MptE-like" evidence="1">
    <location>
        <begin position="210"/>
        <end position="375"/>
    </location>
</feature>
<reference evidence="3 4" key="1">
    <citation type="submission" date="2017-02" db="EMBL/GenBank/DDBJ databases">
        <authorList>
            <person name="Peterson S.W."/>
        </authorList>
    </citation>
    <scope>NUCLEOTIDE SEQUENCE [LARGE SCALE GENOMIC DNA]</scope>
    <source>
        <strain evidence="3 4">ATCC BAA-909</strain>
    </source>
</reference>